<dbReference type="EMBL" id="NISI01000006">
    <property type="protein sequence ID" value="OWR03014.1"/>
    <property type="molecule type" value="Genomic_DNA"/>
</dbReference>
<dbReference type="GO" id="GO:0016887">
    <property type="term" value="F:ATP hydrolysis activity"/>
    <property type="evidence" value="ECO:0007669"/>
    <property type="project" value="InterPro"/>
</dbReference>
<dbReference type="SMART" id="SM00382">
    <property type="entry name" value="AAA"/>
    <property type="match status" value="1"/>
</dbReference>
<dbReference type="PANTHER" id="PTHR42939">
    <property type="entry name" value="ABC TRANSPORTER ATP-BINDING PROTEIN ALBC-RELATED"/>
    <property type="match status" value="1"/>
</dbReference>
<reference evidence="6 7" key="1">
    <citation type="journal article" date="2007" name="Int. J. Syst. Evol. Microbiol.">
        <title>Description of Pelomonas aquatica sp. nov. and Pelomonas puraquae sp. nov., isolated from industrial and haemodialysis water.</title>
        <authorList>
            <person name="Gomila M."/>
            <person name="Bowien B."/>
            <person name="Falsen E."/>
            <person name="Moore E.R."/>
            <person name="Lalucat J."/>
        </authorList>
    </citation>
    <scope>NUCLEOTIDE SEQUENCE [LARGE SCALE GENOMIC DNA]</scope>
    <source>
        <strain evidence="6 7">CCUG 52769</strain>
    </source>
</reference>
<keyword evidence="2" id="KW-1003">Cell membrane</keyword>
<dbReference type="InterPro" id="IPR051782">
    <property type="entry name" value="ABC_Transporter_VariousFunc"/>
</dbReference>
<dbReference type="Proteomes" id="UP000197446">
    <property type="component" value="Unassembled WGS sequence"/>
</dbReference>
<keyword evidence="1" id="KW-0813">Transport</keyword>
<keyword evidence="3" id="KW-0547">Nucleotide-binding</keyword>
<accession>A0A254N620</accession>
<evidence type="ECO:0000256" key="2">
    <source>
        <dbReference type="ARBA" id="ARBA00022475"/>
    </source>
</evidence>
<comment type="caution">
    <text evidence="6">The sequence shown here is derived from an EMBL/GenBank/DDBJ whole genome shotgun (WGS) entry which is preliminary data.</text>
</comment>
<evidence type="ECO:0000256" key="3">
    <source>
        <dbReference type="ARBA" id="ARBA00022741"/>
    </source>
</evidence>
<sequence>MSPHFPPASTPSADIRGLSLRYPQGPAVLEGLDWQLLPGQVVGLLGRNGAGKTTLLEALLGLREPSSGEVQLFGQPAQVLDDATRARIGYVPQHSDLFESFSAAQLLAYFRSFYPRWNEAKVEGLMSRWDIDRDKPIRKLSGGQKQRLSIIRALAHEPDLLVLDEPVASLDPAGRRDFLRELVGEVLDRGATVVFSTHILSDLERVAFNIAFLSQGRIALQAPLDELLEQVRAFTGSVTEVAALMARLGAQPLKRIPLEAGRERVLARLPAHAELPAGVAADRLNLDDLFTELT</sequence>
<dbReference type="InterPro" id="IPR017871">
    <property type="entry name" value="ABC_transporter-like_CS"/>
</dbReference>
<dbReference type="InterPro" id="IPR027417">
    <property type="entry name" value="P-loop_NTPase"/>
</dbReference>
<keyword evidence="4 6" id="KW-0067">ATP-binding</keyword>
<gene>
    <name evidence="6" type="ORF">CDO81_15655</name>
</gene>
<organism evidence="6 7">
    <name type="scientific">Roseateles puraquae</name>
    <dbReference type="NCBI Taxonomy" id="431059"/>
    <lineage>
        <taxon>Bacteria</taxon>
        <taxon>Pseudomonadati</taxon>
        <taxon>Pseudomonadota</taxon>
        <taxon>Betaproteobacteria</taxon>
        <taxon>Burkholderiales</taxon>
        <taxon>Sphaerotilaceae</taxon>
        <taxon>Roseateles</taxon>
    </lineage>
</organism>
<dbReference type="PROSITE" id="PS50893">
    <property type="entry name" value="ABC_TRANSPORTER_2"/>
    <property type="match status" value="1"/>
</dbReference>
<name>A0A254N620_9BURK</name>
<dbReference type="CDD" id="cd03230">
    <property type="entry name" value="ABC_DR_subfamily_A"/>
    <property type="match status" value="1"/>
</dbReference>
<dbReference type="Gene3D" id="3.40.50.300">
    <property type="entry name" value="P-loop containing nucleotide triphosphate hydrolases"/>
    <property type="match status" value="1"/>
</dbReference>
<evidence type="ECO:0000256" key="4">
    <source>
        <dbReference type="ARBA" id="ARBA00022840"/>
    </source>
</evidence>
<dbReference type="AlphaFoldDB" id="A0A254N620"/>
<dbReference type="PROSITE" id="PS00211">
    <property type="entry name" value="ABC_TRANSPORTER_1"/>
    <property type="match status" value="1"/>
</dbReference>
<evidence type="ECO:0000256" key="1">
    <source>
        <dbReference type="ARBA" id="ARBA00022448"/>
    </source>
</evidence>
<dbReference type="SUPFAM" id="SSF52540">
    <property type="entry name" value="P-loop containing nucleoside triphosphate hydrolases"/>
    <property type="match status" value="1"/>
</dbReference>
<dbReference type="InterPro" id="IPR003593">
    <property type="entry name" value="AAA+_ATPase"/>
</dbReference>
<keyword evidence="2" id="KW-0472">Membrane</keyword>
<dbReference type="OrthoDB" id="9804819at2"/>
<dbReference type="PANTHER" id="PTHR42939:SF1">
    <property type="entry name" value="ABC TRANSPORTER ATP-BINDING PROTEIN ALBC-RELATED"/>
    <property type="match status" value="1"/>
</dbReference>
<protein>
    <submittedName>
        <fullName evidence="6">ABC transporter ATP-binding protein</fullName>
    </submittedName>
</protein>
<evidence type="ECO:0000259" key="5">
    <source>
        <dbReference type="PROSITE" id="PS50893"/>
    </source>
</evidence>
<keyword evidence="7" id="KW-1185">Reference proteome</keyword>
<evidence type="ECO:0000313" key="6">
    <source>
        <dbReference type="EMBL" id="OWR03014.1"/>
    </source>
</evidence>
<feature type="domain" description="ABC transporter" evidence="5">
    <location>
        <begin position="13"/>
        <end position="240"/>
    </location>
</feature>
<dbReference type="Pfam" id="PF00005">
    <property type="entry name" value="ABC_tran"/>
    <property type="match status" value="1"/>
</dbReference>
<dbReference type="RefSeq" id="WP_088484168.1">
    <property type="nucleotide sequence ID" value="NZ_NISI01000006.1"/>
</dbReference>
<dbReference type="GO" id="GO:0005524">
    <property type="term" value="F:ATP binding"/>
    <property type="evidence" value="ECO:0007669"/>
    <property type="project" value="UniProtKB-KW"/>
</dbReference>
<proteinExistence type="predicted"/>
<evidence type="ECO:0000313" key="7">
    <source>
        <dbReference type="Proteomes" id="UP000197446"/>
    </source>
</evidence>
<dbReference type="InterPro" id="IPR003439">
    <property type="entry name" value="ABC_transporter-like_ATP-bd"/>
</dbReference>